<dbReference type="Proteomes" id="UP000507470">
    <property type="component" value="Unassembled WGS sequence"/>
</dbReference>
<reference evidence="3 4" key="1">
    <citation type="submission" date="2020-06" db="EMBL/GenBank/DDBJ databases">
        <authorList>
            <person name="Li R."/>
            <person name="Bekaert M."/>
        </authorList>
    </citation>
    <scope>NUCLEOTIDE SEQUENCE [LARGE SCALE GENOMIC DNA]</scope>
    <source>
        <strain evidence="4">wild</strain>
    </source>
</reference>
<dbReference type="InterPro" id="IPR049050">
    <property type="entry name" value="nSTAND3"/>
</dbReference>
<feature type="coiled-coil region" evidence="1">
    <location>
        <begin position="804"/>
        <end position="831"/>
    </location>
</feature>
<feature type="domain" description="Novel STAND NTPase 3" evidence="2">
    <location>
        <begin position="266"/>
        <end position="421"/>
    </location>
</feature>
<name>A0A6J8E6C9_MYTCO</name>
<dbReference type="SUPFAM" id="SSF48403">
    <property type="entry name" value="Ankyrin repeat"/>
    <property type="match status" value="1"/>
</dbReference>
<sequence>MNPSPRDNFYRCMTLIVDNGNEAAWELLDYYLSNQGTTLKDFIENNQHEIYHLCYNYGWCCRCQYGTVNKPKSRILYPSQLDILLDTKGSNIPCAVRMRSKPMCSHTMNDHYANPNIATKQLDLTLYRCLLINFTNILPLGSVERDAFEDLITMRNKCCHAAKGEISSTDYQTYKAKIEKSLLALAQKYGKTLDMQLRITMAEKRPFDESICKQLQQTILQIQVLQKMEKSTKRTLQAVKLKTSKRNRLIGLTQTEIDGHLKKGTFVETPAVQACIKLLETNSLLILTGAAGTGKSRNSLEILHQFRVKHPEYKSVKLTDLHDFTDFVPDEEKLVVLFEDIFGRTNTRFSENTDVQIIDRLHACTIQGNIKVVLTVRDTIRMSCEWILNSHTIFHGKCEVDLSSEKFKMTKTEKESLLLKYFVANNFRLLDFNDPENYNEEAILDPQITVTVNRVTLHNIVESEPLLGFPEACSLFTGNRKLTRLGLSFFKHPSKYLYEEIEKLRKNGKDNQLDRMSYMTLIYILLNEDILDPDDIKLKICFEILESCYGISNKELPSCHIIDAANEMIGRYLIFHSDDGTYHLQHQTIFESILISYSRIDPGLILSRLNFDFIREMVRLQNYTFLCETINHNQLDFTAAFVAAINNVWNDADDSVSKWLLKNIDLQLFDMKQITSEVLEVGCKKDLKFLLKNVDNSMLDIKLVFNKLYKEGRRSTESLLKWMGTNVEKKKMNTPEMASMACMFEDFEVVKYLFNNIDLGPLDVMLVLMSSINSNWQGDNKDLIQWICLNVDLKQIKIMNIINKAFEEERYDELKILLKNIKENLNTVLQNACKNKQLELIKILLSVADHDKLNMRRSS</sequence>
<organism evidence="3 4">
    <name type="scientific">Mytilus coruscus</name>
    <name type="common">Sea mussel</name>
    <dbReference type="NCBI Taxonomy" id="42192"/>
    <lineage>
        <taxon>Eukaryota</taxon>
        <taxon>Metazoa</taxon>
        <taxon>Spiralia</taxon>
        <taxon>Lophotrochozoa</taxon>
        <taxon>Mollusca</taxon>
        <taxon>Bivalvia</taxon>
        <taxon>Autobranchia</taxon>
        <taxon>Pteriomorphia</taxon>
        <taxon>Mytilida</taxon>
        <taxon>Mytiloidea</taxon>
        <taxon>Mytilidae</taxon>
        <taxon>Mytilinae</taxon>
        <taxon>Mytilus</taxon>
    </lineage>
</organism>
<evidence type="ECO:0000256" key="1">
    <source>
        <dbReference type="SAM" id="Coils"/>
    </source>
</evidence>
<keyword evidence="1" id="KW-0175">Coiled coil</keyword>
<dbReference type="InterPro" id="IPR036770">
    <property type="entry name" value="Ankyrin_rpt-contain_sf"/>
</dbReference>
<dbReference type="Pfam" id="PF20720">
    <property type="entry name" value="nSTAND3"/>
    <property type="match status" value="1"/>
</dbReference>
<evidence type="ECO:0000313" key="4">
    <source>
        <dbReference type="Proteomes" id="UP000507470"/>
    </source>
</evidence>
<evidence type="ECO:0000259" key="2">
    <source>
        <dbReference type="Pfam" id="PF20720"/>
    </source>
</evidence>
<protein>
    <recommendedName>
        <fullName evidence="2">Novel STAND NTPase 3 domain-containing protein</fullName>
    </recommendedName>
</protein>
<proteinExistence type="predicted"/>
<keyword evidence="4" id="KW-1185">Reference proteome</keyword>
<dbReference type="AlphaFoldDB" id="A0A6J8E6C9"/>
<gene>
    <name evidence="3" type="ORF">MCOR_49013</name>
</gene>
<evidence type="ECO:0000313" key="3">
    <source>
        <dbReference type="EMBL" id="CAC5416379.1"/>
    </source>
</evidence>
<dbReference type="EMBL" id="CACVKT020008631">
    <property type="protein sequence ID" value="CAC5416379.1"/>
    <property type="molecule type" value="Genomic_DNA"/>
</dbReference>
<accession>A0A6J8E6C9</accession>
<dbReference type="OrthoDB" id="6092734at2759"/>